<dbReference type="AlphaFoldDB" id="A0A7Y2LYB9"/>
<reference evidence="1 2" key="1">
    <citation type="submission" date="2020-05" db="EMBL/GenBank/DDBJ databases">
        <title>MicrobeNet Type strains.</title>
        <authorList>
            <person name="Nicholson A.C."/>
        </authorList>
    </citation>
    <scope>NUCLEOTIDE SEQUENCE [LARGE SCALE GENOMIC DNA]</scope>
    <source>
        <strain evidence="1 2">JCM 14282</strain>
    </source>
</reference>
<evidence type="ECO:0000313" key="1">
    <source>
        <dbReference type="EMBL" id="NNH03074.1"/>
    </source>
</evidence>
<dbReference type="RefSeq" id="WP_167034732.1">
    <property type="nucleotide sequence ID" value="NZ_BAAANA010000002.1"/>
</dbReference>
<name>A0A7Y2LYB9_9MICO</name>
<accession>A0A7Y2LYB9</accession>
<keyword evidence="2" id="KW-1185">Reference proteome</keyword>
<evidence type="ECO:0000313" key="2">
    <source>
        <dbReference type="Proteomes" id="UP000543598"/>
    </source>
</evidence>
<protein>
    <submittedName>
        <fullName evidence="1">Uncharacterized protein</fullName>
    </submittedName>
</protein>
<dbReference type="EMBL" id="JABEMB010000003">
    <property type="protein sequence ID" value="NNH03074.1"/>
    <property type="molecule type" value="Genomic_DNA"/>
</dbReference>
<proteinExistence type="predicted"/>
<comment type="caution">
    <text evidence="1">The sequence shown here is derived from an EMBL/GenBank/DDBJ whole genome shotgun (WGS) entry which is preliminary data.</text>
</comment>
<organism evidence="1 2">
    <name type="scientific">Microbacterium ulmi</name>
    <dbReference type="NCBI Taxonomy" id="179095"/>
    <lineage>
        <taxon>Bacteria</taxon>
        <taxon>Bacillati</taxon>
        <taxon>Actinomycetota</taxon>
        <taxon>Actinomycetes</taxon>
        <taxon>Micrococcales</taxon>
        <taxon>Microbacteriaceae</taxon>
        <taxon>Microbacterium</taxon>
    </lineage>
</organism>
<dbReference type="Proteomes" id="UP000543598">
    <property type="component" value="Unassembled WGS sequence"/>
</dbReference>
<sequence>MVRDSPDPADYGPLCVMCHRIRDRQIAVDVWNWRGYSEDEVHAGMLEDFRVELEDFREICDEEDLDYEELEQLTQNYINKTRHTIQFVHCYRLMFGNL</sequence>
<gene>
    <name evidence="1" type="ORF">HLA99_04290</name>
</gene>